<sequence>MSGFNLYTSNSISTLFSSLGNRSNGSTIFSGLDYSTLSSIHNGSYKKLLNAYYNKTGNKDAVSSITAGKTDVKKTDTNAVSTRNNASNVSEDIDTLNKSDLWKQKEIKAEDGSKTKEYDKDAIYKAVSSYVKDYNLLVDSAGNSESSSVLRTASSMVNYTKANKSVLASMGISIGADNKLSIDEKTFKGSSMAAVKSAFTGAGSYGKSVQASASMIYGSAAAQVAKQSGTGLYSSGASYSYVNGSIYNSYF</sequence>
<evidence type="ECO:0000313" key="2">
    <source>
        <dbReference type="Proteomes" id="UP000628463"/>
    </source>
</evidence>
<proteinExistence type="predicted"/>
<reference evidence="1 2" key="1">
    <citation type="submission" date="2020-08" db="EMBL/GenBank/DDBJ databases">
        <title>Genome public.</title>
        <authorList>
            <person name="Liu C."/>
            <person name="Sun Q."/>
        </authorList>
    </citation>
    <scope>NUCLEOTIDE SEQUENCE [LARGE SCALE GENOMIC DNA]</scope>
    <source>
        <strain evidence="1 2">NSJ-43</strain>
    </source>
</reference>
<gene>
    <name evidence="1" type="ORF">H8S01_00900</name>
</gene>
<comment type="caution">
    <text evidence="1">The sequence shown here is derived from an EMBL/GenBank/DDBJ whole genome shotgun (WGS) entry which is preliminary data.</text>
</comment>
<protein>
    <recommendedName>
        <fullName evidence="3">Flagellar hook-associated protein 2 C-terminal domain-containing protein</fullName>
    </recommendedName>
</protein>
<evidence type="ECO:0000313" key="1">
    <source>
        <dbReference type="EMBL" id="MBC5679523.1"/>
    </source>
</evidence>
<name>A0ABR7FWD6_9FIRM</name>
<organism evidence="1 2">
    <name type="scientific">Lachnospira hominis</name>
    <name type="common">ex Liu et al. 2021</name>
    <dbReference type="NCBI Taxonomy" id="2763051"/>
    <lineage>
        <taxon>Bacteria</taxon>
        <taxon>Bacillati</taxon>
        <taxon>Bacillota</taxon>
        <taxon>Clostridia</taxon>
        <taxon>Lachnospirales</taxon>
        <taxon>Lachnospiraceae</taxon>
        <taxon>Lachnospira</taxon>
    </lineage>
</organism>
<dbReference type="Proteomes" id="UP000628463">
    <property type="component" value="Unassembled WGS sequence"/>
</dbReference>
<dbReference type="RefSeq" id="WP_021865910.1">
    <property type="nucleotide sequence ID" value="NZ_JACOPD010000001.1"/>
</dbReference>
<dbReference type="EMBL" id="JACOPD010000001">
    <property type="protein sequence ID" value="MBC5679523.1"/>
    <property type="molecule type" value="Genomic_DNA"/>
</dbReference>
<keyword evidence="2" id="KW-1185">Reference proteome</keyword>
<evidence type="ECO:0008006" key="3">
    <source>
        <dbReference type="Google" id="ProtNLM"/>
    </source>
</evidence>
<accession>A0ABR7FWD6</accession>